<dbReference type="InterPro" id="IPR000242">
    <property type="entry name" value="PTP_cat"/>
</dbReference>
<evidence type="ECO:0000256" key="6">
    <source>
        <dbReference type="ARBA" id="ARBA00022726"/>
    </source>
</evidence>
<dbReference type="CDD" id="cd01168">
    <property type="entry name" value="adenosine_kinase"/>
    <property type="match status" value="1"/>
</dbReference>
<dbReference type="PRINTS" id="PR00989">
    <property type="entry name" value="ADENOKINASE"/>
</dbReference>
<dbReference type="InterPro" id="IPR021122">
    <property type="entry name" value="RNA_ligase_dom_REL/Rnl2"/>
</dbReference>
<sequence>MAAALTYTRGVLALVGPLVEELAGEGQLQAQSITNDVTLNALQPYHITLFTKAELRDLPRERVENLQPDVRHIFSAGVGGNRESGVFYVVVIWAAGQQLRRQLGLSPKQFHITLSANDNHEIDKGIDSLFPNQFPAHPATEFLDHLAFTLHASGNYQRAREYAIQLILREPDVAKGHLRLADSALGDLLHKLAMLAYACAHKRAEDEKVQTYCIKKLIDCSKATEWGLVFQEQEIQQVPEEVKSSLLEPWSVSLREALSDKAIAPTLHLASRDSLFIPSVTTDNSFYKLPRFFRWLIPNFLAIMSTPRCEDDITALASPRLGIRHVLTLTEETPLPQSWFHGKPITNTYLPVPNYQPPTIEQMDLVIHLLSDRSKAPTLIHCGGGKGRAGTVAACYIVAFGFGQPQFNMSQPTMSATDTIQTLRSIRPGSIETSQQEKFVSQWCSTIWKRQSVYPDLPSEPLPSPLTIEGGQLNTADLFVLVGLPGSGKSWLSNALLARNASGWIRISQDECGSRSACEAQIGLSPHGRRVLLDRCNTAASDRKEWLKLASNWCNAPVCLWFDYDRDLCLSRAQMRAGHPTLPPGSRVRNAVDQMHKVFVRPSLQEGFKAIVIIRSFAAAQELVLRLSPPVNIYKFPRTPHIINLGAATSDDVSTTLPSSIEGHVIVTEKVDGANMGFSLSSDGSQIVIQNRSHYVNPASHEQFKKLGNWTDQHREDLLRVLNRDPYFPQRYILFGEWLYATHSIAYTHLPDRFMAYDLYDRNTDTFMDLIYEGQKIPNESEFRLMVQTQSKFWNGRLEGVYVKIEGEGKVRFRGKVVRSDFIAGNEHWTKGPLQVNHLTSDYIKPEVGVVLEFGSLHKTTMSSSYKLFCVGNPLLDIQVVKGEELLKKYDLKANDAILAEEKHLPLYDEIVKNYKVTYVAGGASQNTARGAAYVLPPQSVVYTGCVGDDDLAEQLKAANEREGLSQVYQVKKGEKTGACGVIITGHDRSLVTTLRAAEKFEQSHLSSPDVAPLVDAAKFYYVEGYFLTHGTSSVLEIAKKASAANKTFVINFSAPFIPQFFGTQLKQVLEYTDIVIGNESEAEVWATANGLPDTKDLAAIAKAIALLPKANKARPRTVIITHGAEATTVVTAAEPDAPKVYSVSKLDTIVDTNGAGDAFAGGFLGAHVLGKSLEESVLAGHKLAAICVQEVGPQYKWPKVQIV</sequence>
<keyword evidence="11" id="KW-0460">Magnesium</keyword>
<dbReference type="GO" id="GO:0005524">
    <property type="term" value="F:ATP binding"/>
    <property type="evidence" value="ECO:0007669"/>
    <property type="project" value="UniProtKB-KW"/>
</dbReference>
<dbReference type="Pfam" id="PF09414">
    <property type="entry name" value="RNA_ligase"/>
    <property type="match status" value="1"/>
</dbReference>
<dbReference type="GO" id="GO:0006166">
    <property type="term" value="P:purine ribonucleoside salvage"/>
    <property type="evidence" value="ECO:0007669"/>
    <property type="project" value="UniProtKB-KW"/>
</dbReference>
<evidence type="ECO:0000313" key="15">
    <source>
        <dbReference type="EMBL" id="KIL71482.1"/>
    </source>
</evidence>
<dbReference type="InterPro" id="IPR000387">
    <property type="entry name" value="Tyr_Pase_dom"/>
</dbReference>
<keyword evidence="9" id="KW-0378">Hydrolase</keyword>
<proteinExistence type="inferred from homology"/>
<dbReference type="SUPFAM" id="SSF52799">
    <property type="entry name" value="(Phosphotyrosine protein) phosphatases II"/>
    <property type="match status" value="1"/>
</dbReference>
<keyword evidence="7" id="KW-0547">Nucleotide-binding</keyword>
<evidence type="ECO:0000256" key="2">
    <source>
        <dbReference type="ARBA" id="ARBA00004801"/>
    </source>
</evidence>
<dbReference type="InterPro" id="IPR052732">
    <property type="entry name" value="Cell-binding_unc_protein"/>
</dbReference>
<keyword evidence="5" id="KW-0808">Transferase</keyword>
<dbReference type="EC" id="2.7.1.20" evidence="4"/>
<protein>
    <recommendedName>
        <fullName evidence="4">adenosine kinase</fullName>
        <ecNumber evidence="4">2.7.1.20</ecNumber>
    </recommendedName>
</protein>
<dbReference type="InterPro" id="IPR011611">
    <property type="entry name" value="PfkB_dom"/>
</dbReference>
<evidence type="ECO:0000256" key="9">
    <source>
        <dbReference type="ARBA" id="ARBA00022801"/>
    </source>
</evidence>
<dbReference type="PROSITE" id="PS00584">
    <property type="entry name" value="PFKB_KINASES_2"/>
    <property type="match status" value="1"/>
</dbReference>
<dbReference type="GO" id="GO:0004725">
    <property type="term" value="F:protein tyrosine phosphatase activity"/>
    <property type="evidence" value="ECO:0007669"/>
    <property type="project" value="InterPro"/>
</dbReference>
<dbReference type="InParanoid" id="A0A0C2XAS6"/>
<comment type="cofactor">
    <cofactor evidence="1">
        <name>Mg(2+)</name>
        <dbReference type="ChEBI" id="CHEBI:18420"/>
    </cofactor>
</comment>
<dbReference type="GO" id="GO:0044209">
    <property type="term" value="P:AMP salvage"/>
    <property type="evidence" value="ECO:0007669"/>
    <property type="project" value="UniProtKB-UniPathway"/>
</dbReference>
<dbReference type="Gene3D" id="3.40.50.300">
    <property type="entry name" value="P-loop containing nucleotide triphosphate hydrolases"/>
    <property type="match status" value="1"/>
</dbReference>
<dbReference type="SUPFAM" id="SSF56091">
    <property type="entry name" value="DNA ligase/mRNA capping enzyme, catalytic domain"/>
    <property type="match status" value="1"/>
</dbReference>
<dbReference type="InterPro" id="IPR054498">
    <property type="entry name" value="2H-SAK"/>
</dbReference>
<dbReference type="SUPFAM" id="SSF53613">
    <property type="entry name" value="Ribokinase-like"/>
    <property type="match status" value="1"/>
</dbReference>
<dbReference type="Gene3D" id="3.90.190.10">
    <property type="entry name" value="Protein tyrosine phosphatase superfamily"/>
    <property type="match status" value="1"/>
</dbReference>
<dbReference type="UniPathway" id="UPA00588">
    <property type="reaction ID" value="UER00659"/>
</dbReference>
<dbReference type="InterPro" id="IPR057023">
    <property type="entry name" value="PTP-SAK"/>
</dbReference>
<evidence type="ECO:0000256" key="3">
    <source>
        <dbReference type="ARBA" id="ARBA00010688"/>
    </source>
</evidence>
<dbReference type="AlphaFoldDB" id="A0A0C2XAS6"/>
<dbReference type="PANTHER" id="PTHR43883">
    <property type="entry name" value="SLR0207 PROTEIN"/>
    <property type="match status" value="1"/>
</dbReference>
<evidence type="ECO:0000256" key="11">
    <source>
        <dbReference type="ARBA" id="ARBA00022842"/>
    </source>
</evidence>
<feature type="domain" description="Tyrosine-protein phosphatase" evidence="13">
    <location>
        <begin position="323"/>
        <end position="440"/>
    </location>
</feature>
<evidence type="ECO:0000256" key="10">
    <source>
        <dbReference type="ARBA" id="ARBA00022840"/>
    </source>
</evidence>
<dbReference type="Gene3D" id="3.40.1190.20">
    <property type="match status" value="1"/>
</dbReference>
<evidence type="ECO:0000259" key="14">
    <source>
        <dbReference type="PROSITE" id="PS50056"/>
    </source>
</evidence>
<organism evidence="15 16">
    <name type="scientific">Amanita muscaria (strain Koide BX008)</name>
    <dbReference type="NCBI Taxonomy" id="946122"/>
    <lineage>
        <taxon>Eukaryota</taxon>
        <taxon>Fungi</taxon>
        <taxon>Dikarya</taxon>
        <taxon>Basidiomycota</taxon>
        <taxon>Agaricomycotina</taxon>
        <taxon>Agaricomycetes</taxon>
        <taxon>Agaricomycetidae</taxon>
        <taxon>Agaricales</taxon>
        <taxon>Pluteineae</taxon>
        <taxon>Amanitaceae</taxon>
        <taxon>Amanita</taxon>
    </lineage>
</organism>
<keyword evidence="8" id="KW-0418">Kinase</keyword>
<dbReference type="Gene3D" id="3.30.1110.10">
    <property type="match status" value="1"/>
</dbReference>
<dbReference type="InterPro" id="IPR027417">
    <property type="entry name" value="P-loop_NTPase"/>
</dbReference>
<keyword evidence="6" id="KW-0660">Purine salvage</keyword>
<dbReference type="Pfam" id="PF00294">
    <property type="entry name" value="PfkB"/>
    <property type="match status" value="1"/>
</dbReference>
<dbReference type="PANTHER" id="PTHR43883:SF1">
    <property type="entry name" value="GLUCONOKINASE"/>
    <property type="match status" value="1"/>
</dbReference>
<dbReference type="InterPro" id="IPR029021">
    <property type="entry name" value="Prot-tyrosine_phosphatase-like"/>
</dbReference>
<dbReference type="STRING" id="946122.A0A0C2XAS6"/>
<dbReference type="SMART" id="SM00404">
    <property type="entry name" value="PTPc_motif"/>
    <property type="match status" value="1"/>
</dbReference>
<evidence type="ECO:0000256" key="12">
    <source>
        <dbReference type="PIRSR" id="PIRSR601805-1"/>
    </source>
</evidence>
<feature type="active site" description="Proton acceptor" evidence="12">
    <location>
        <position position="1158"/>
    </location>
</feature>
<evidence type="ECO:0000259" key="13">
    <source>
        <dbReference type="PROSITE" id="PS50055"/>
    </source>
</evidence>
<comment type="similarity">
    <text evidence="3">Belongs to the carbohydrate kinase PfkB family.</text>
</comment>
<dbReference type="InterPro" id="IPR003595">
    <property type="entry name" value="Tyr_Pase_cat"/>
</dbReference>
<evidence type="ECO:0000313" key="16">
    <source>
        <dbReference type="Proteomes" id="UP000054549"/>
    </source>
</evidence>
<evidence type="ECO:0000256" key="4">
    <source>
        <dbReference type="ARBA" id="ARBA00012119"/>
    </source>
</evidence>
<dbReference type="InterPro" id="IPR001805">
    <property type="entry name" value="Adenokinase"/>
</dbReference>
<dbReference type="InterPro" id="IPR002173">
    <property type="entry name" value="Carboh/pur_kinase_PfkB_CS"/>
</dbReference>
<keyword evidence="16" id="KW-1185">Reference proteome</keyword>
<dbReference type="InterPro" id="IPR029056">
    <property type="entry name" value="Ribokinase-like"/>
</dbReference>
<name>A0A0C2XAS6_AMAMK</name>
<evidence type="ECO:0000256" key="7">
    <source>
        <dbReference type="ARBA" id="ARBA00022741"/>
    </source>
</evidence>
<keyword evidence="10" id="KW-0067">ATP-binding</keyword>
<dbReference type="PROSITE" id="PS50055">
    <property type="entry name" value="TYR_PHOSPHATASE_PTP"/>
    <property type="match status" value="1"/>
</dbReference>
<gene>
    <name evidence="15" type="ORF">M378DRAFT_6217</name>
</gene>
<dbReference type="FunFam" id="3.30.1110.10:FF:000001">
    <property type="entry name" value="Adenosine kinase a"/>
    <property type="match status" value="1"/>
</dbReference>
<dbReference type="CDD" id="cd14504">
    <property type="entry name" value="DUSP23"/>
    <property type="match status" value="1"/>
</dbReference>
<accession>A0A0C2XAS6</accession>
<feature type="domain" description="Tyrosine specific protein phosphatases" evidence="14">
    <location>
        <begin position="357"/>
        <end position="438"/>
    </location>
</feature>
<comment type="pathway">
    <text evidence="2">Purine metabolism; AMP biosynthesis via salvage pathway; AMP from adenosine: step 1/1.</text>
</comment>
<dbReference type="OrthoDB" id="432447at2759"/>
<evidence type="ECO:0000256" key="8">
    <source>
        <dbReference type="ARBA" id="ARBA00022777"/>
    </source>
</evidence>
<dbReference type="FunFam" id="3.90.190.10:FF:000157">
    <property type="entry name" value="Protein-tyrosine phosphatase"/>
    <property type="match status" value="1"/>
</dbReference>
<evidence type="ECO:0000256" key="5">
    <source>
        <dbReference type="ARBA" id="ARBA00022679"/>
    </source>
</evidence>
<dbReference type="PROSITE" id="PS50056">
    <property type="entry name" value="TYR_PHOSPHATASE_2"/>
    <property type="match status" value="1"/>
</dbReference>
<dbReference type="Pfam" id="PF22784">
    <property type="entry name" value="PTP-SAK"/>
    <property type="match status" value="1"/>
</dbReference>
<dbReference type="SUPFAM" id="SSF52540">
    <property type="entry name" value="P-loop containing nucleoside triphosphate hydrolases"/>
    <property type="match status" value="1"/>
</dbReference>
<dbReference type="GO" id="GO:0004001">
    <property type="term" value="F:adenosine kinase activity"/>
    <property type="evidence" value="ECO:0007669"/>
    <property type="project" value="UniProtKB-EC"/>
</dbReference>
<dbReference type="Pfam" id="PF22547">
    <property type="entry name" value="2H-SAK"/>
    <property type="match status" value="1"/>
</dbReference>
<evidence type="ECO:0000256" key="1">
    <source>
        <dbReference type="ARBA" id="ARBA00001946"/>
    </source>
</evidence>
<dbReference type="Proteomes" id="UP000054549">
    <property type="component" value="Unassembled WGS sequence"/>
</dbReference>
<dbReference type="EMBL" id="KN818222">
    <property type="protein sequence ID" value="KIL71482.1"/>
    <property type="molecule type" value="Genomic_DNA"/>
</dbReference>
<reference evidence="15 16" key="1">
    <citation type="submission" date="2014-04" db="EMBL/GenBank/DDBJ databases">
        <title>Evolutionary Origins and Diversification of the Mycorrhizal Mutualists.</title>
        <authorList>
            <consortium name="DOE Joint Genome Institute"/>
            <consortium name="Mycorrhizal Genomics Consortium"/>
            <person name="Kohler A."/>
            <person name="Kuo A."/>
            <person name="Nagy L.G."/>
            <person name="Floudas D."/>
            <person name="Copeland A."/>
            <person name="Barry K.W."/>
            <person name="Cichocki N."/>
            <person name="Veneault-Fourrey C."/>
            <person name="LaButti K."/>
            <person name="Lindquist E.A."/>
            <person name="Lipzen A."/>
            <person name="Lundell T."/>
            <person name="Morin E."/>
            <person name="Murat C."/>
            <person name="Riley R."/>
            <person name="Ohm R."/>
            <person name="Sun H."/>
            <person name="Tunlid A."/>
            <person name="Henrissat B."/>
            <person name="Grigoriev I.V."/>
            <person name="Hibbett D.S."/>
            <person name="Martin F."/>
        </authorList>
    </citation>
    <scope>NUCLEOTIDE SEQUENCE [LARGE SCALE GENOMIC DNA]</scope>
    <source>
        <strain evidence="15 16">Koide BX008</strain>
    </source>
</reference>
<dbReference type="Gene3D" id="3.30.470.30">
    <property type="entry name" value="DNA ligase/mRNA capping enzyme"/>
    <property type="match status" value="1"/>
</dbReference>
<dbReference type="HOGENOM" id="CLU_007422_1_0_1"/>